<keyword evidence="6" id="KW-0418">Kinase</keyword>
<dbReference type="PROSITE" id="PS00108">
    <property type="entry name" value="PROTEIN_KINASE_ST"/>
    <property type="match status" value="1"/>
</dbReference>
<keyword evidence="5" id="KW-0547">Nucleotide-binding</keyword>
<comment type="similarity">
    <text evidence="1">Belongs to the protein kinase superfamily. AGC Ser/Thr protein kinase family.</text>
</comment>
<dbReference type="SMART" id="SM00312">
    <property type="entry name" value="PX"/>
    <property type="match status" value="1"/>
</dbReference>
<feature type="region of interest" description="Disordered" evidence="8">
    <location>
        <begin position="130"/>
        <end position="149"/>
    </location>
</feature>
<dbReference type="InterPro" id="IPR000961">
    <property type="entry name" value="AGC-kinase_C"/>
</dbReference>
<protein>
    <recommendedName>
        <fullName evidence="14">AGC protein kinase</fullName>
    </recommendedName>
</protein>
<dbReference type="PROSITE" id="PS50195">
    <property type="entry name" value="PX"/>
    <property type="match status" value="1"/>
</dbReference>
<dbReference type="GO" id="GO:0035091">
    <property type="term" value="F:phosphatidylinositol binding"/>
    <property type="evidence" value="ECO:0007669"/>
    <property type="project" value="InterPro"/>
</dbReference>
<reference evidence="13" key="1">
    <citation type="journal article" date="2023" name="Commun. Biol.">
        <title>Genome analysis of Parmales, the sister group of diatoms, reveals the evolutionary specialization of diatoms from phago-mixotrophs to photoautotrophs.</title>
        <authorList>
            <person name="Ban H."/>
            <person name="Sato S."/>
            <person name="Yoshikawa S."/>
            <person name="Yamada K."/>
            <person name="Nakamura Y."/>
            <person name="Ichinomiya M."/>
            <person name="Sato N."/>
            <person name="Blanc-Mathieu R."/>
            <person name="Endo H."/>
            <person name="Kuwata A."/>
            <person name="Ogata H."/>
        </authorList>
    </citation>
    <scope>NUCLEOTIDE SEQUENCE [LARGE SCALE GENOMIC DNA]</scope>
</reference>
<evidence type="ECO:0000313" key="13">
    <source>
        <dbReference type="Proteomes" id="UP001165065"/>
    </source>
</evidence>
<name>A0A9W7LER4_9STRA</name>
<dbReference type="GO" id="GO:0005524">
    <property type="term" value="F:ATP binding"/>
    <property type="evidence" value="ECO:0007669"/>
    <property type="project" value="UniProtKB-KW"/>
</dbReference>
<evidence type="ECO:0000256" key="8">
    <source>
        <dbReference type="SAM" id="MobiDB-lite"/>
    </source>
</evidence>
<dbReference type="PROSITE" id="PS51285">
    <property type="entry name" value="AGC_KINASE_CTER"/>
    <property type="match status" value="1"/>
</dbReference>
<dbReference type="Pfam" id="PF00069">
    <property type="entry name" value="Pkinase"/>
    <property type="match status" value="1"/>
</dbReference>
<dbReference type="SUPFAM" id="SSF64268">
    <property type="entry name" value="PX domain"/>
    <property type="match status" value="1"/>
</dbReference>
<feature type="compositionally biased region" description="Gly residues" evidence="8">
    <location>
        <begin position="130"/>
        <end position="139"/>
    </location>
</feature>
<evidence type="ECO:0000256" key="2">
    <source>
        <dbReference type="ARBA" id="ARBA00022527"/>
    </source>
</evidence>
<evidence type="ECO:0008006" key="14">
    <source>
        <dbReference type="Google" id="ProtNLM"/>
    </source>
</evidence>
<evidence type="ECO:0000259" key="9">
    <source>
        <dbReference type="PROSITE" id="PS50011"/>
    </source>
</evidence>
<dbReference type="Proteomes" id="UP001165065">
    <property type="component" value="Unassembled WGS sequence"/>
</dbReference>
<evidence type="ECO:0000256" key="1">
    <source>
        <dbReference type="ARBA" id="ARBA00009903"/>
    </source>
</evidence>
<dbReference type="InterPro" id="IPR000719">
    <property type="entry name" value="Prot_kinase_dom"/>
</dbReference>
<evidence type="ECO:0000313" key="12">
    <source>
        <dbReference type="EMBL" id="GMI48355.1"/>
    </source>
</evidence>
<comment type="caution">
    <text evidence="12">The sequence shown here is derived from an EMBL/GenBank/DDBJ whole genome shotgun (WGS) entry which is preliminary data.</text>
</comment>
<feature type="domain" description="PX" evidence="10">
    <location>
        <begin position="1"/>
        <end position="109"/>
    </location>
</feature>
<dbReference type="AlphaFoldDB" id="A0A9W7LER4"/>
<dbReference type="InterPro" id="IPR036871">
    <property type="entry name" value="PX_dom_sf"/>
</dbReference>
<evidence type="ECO:0000259" key="11">
    <source>
        <dbReference type="PROSITE" id="PS51285"/>
    </source>
</evidence>
<feature type="region of interest" description="Disordered" evidence="8">
    <location>
        <begin position="157"/>
        <end position="186"/>
    </location>
</feature>
<dbReference type="Gene3D" id="1.10.510.10">
    <property type="entry name" value="Transferase(Phosphotransferase) domain 1"/>
    <property type="match status" value="1"/>
</dbReference>
<accession>A0A9W7LER4</accession>
<keyword evidence="3" id="KW-0597">Phosphoprotein</keyword>
<dbReference type="InterPro" id="IPR008271">
    <property type="entry name" value="Ser/Thr_kinase_AS"/>
</dbReference>
<feature type="compositionally biased region" description="Polar residues" evidence="8">
    <location>
        <begin position="158"/>
        <end position="171"/>
    </location>
</feature>
<organism evidence="12 13">
    <name type="scientific">Triparma columacea</name>
    <dbReference type="NCBI Taxonomy" id="722753"/>
    <lineage>
        <taxon>Eukaryota</taxon>
        <taxon>Sar</taxon>
        <taxon>Stramenopiles</taxon>
        <taxon>Ochrophyta</taxon>
        <taxon>Bolidophyceae</taxon>
        <taxon>Parmales</taxon>
        <taxon>Triparmaceae</taxon>
        <taxon>Triparma</taxon>
    </lineage>
</organism>
<gene>
    <name evidence="12" type="ORF">TrCOL_g5876</name>
</gene>
<evidence type="ECO:0000256" key="3">
    <source>
        <dbReference type="ARBA" id="ARBA00022553"/>
    </source>
</evidence>
<dbReference type="SUPFAM" id="SSF56112">
    <property type="entry name" value="Protein kinase-like (PK-like)"/>
    <property type="match status" value="1"/>
</dbReference>
<dbReference type="GO" id="GO:0004674">
    <property type="term" value="F:protein serine/threonine kinase activity"/>
    <property type="evidence" value="ECO:0007669"/>
    <property type="project" value="UniProtKB-KW"/>
</dbReference>
<dbReference type="PROSITE" id="PS50011">
    <property type="entry name" value="PROTEIN_KINASE_DOM"/>
    <property type="match status" value="1"/>
</dbReference>
<keyword evidence="7" id="KW-0067">ATP-binding</keyword>
<dbReference type="Pfam" id="PF00787">
    <property type="entry name" value="PX"/>
    <property type="match status" value="1"/>
</dbReference>
<feature type="domain" description="AGC-kinase C-terminal" evidence="11">
    <location>
        <begin position="492"/>
        <end position="576"/>
    </location>
</feature>
<proteinExistence type="inferred from homology"/>
<keyword evidence="13" id="KW-1185">Reference proteome</keyword>
<dbReference type="Gene3D" id="3.30.200.20">
    <property type="entry name" value="Phosphorylase Kinase, domain 1"/>
    <property type="match status" value="1"/>
</dbReference>
<keyword evidence="4" id="KW-0808">Transferase</keyword>
<dbReference type="InterPro" id="IPR017892">
    <property type="entry name" value="Pkinase_C"/>
</dbReference>
<dbReference type="OrthoDB" id="63267at2759"/>
<dbReference type="SMART" id="SM00133">
    <property type="entry name" value="S_TK_X"/>
    <property type="match status" value="1"/>
</dbReference>
<dbReference type="FunFam" id="1.10.510.10:FF:000008">
    <property type="entry name" value="Non-specific serine/threonine protein kinase"/>
    <property type="match status" value="1"/>
</dbReference>
<evidence type="ECO:0000256" key="7">
    <source>
        <dbReference type="ARBA" id="ARBA00022840"/>
    </source>
</evidence>
<feature type="domain" description="Protein kinase" evidence="9">
    <location>
        <begin position="216"/>
        <end position="491"/>
    </location>
</feature>
<dbReference type="Pfam" id="PF00433">
    <property type="entry name" value="Pkinase_C"/>
    <property type="match status" value="1"/>
</dbReference>
<dbReference type="PANTHER" id="PTHR24351">
    <property type="entry name" value="RIBOSOMAL PROTEIN S6 KINASE"/>
    <property type="match status" value="1"/>
</dbReference>
<evidence type="ECO:0000256" key="5">
    <source>
        <dbReference type="ARBA" id="ARBA00022741"/>
    </source>
</evidence>
<evidence type="ECO:0000256" key="4">
    <source>
        <dbReference type="ARBA" id="ARBA00022679"/>
    </source>
</evidence>
<dbReference type="EMBL" id="BRYA01000387">
    <property type="protein sequence ID" value="GMI48355.1"/>
    <property type="molecule type" value="Genomic_DNA"/>
</dbReference>
<evidence type="ECO:0000256" key="6">
    <source>
        <dbReference type="ARBA" id="ARBA00022777"/>
    </source>
</evidence>
<dbReference type="InterPro" id="IPR001683">
    <property type="entry name" value="PX_dom"/>
</dbReference>
<dbReference type="SMART" id="SM00220">
    <property type="entry name" value="S_TKc"/>
    <property type="match status" value="1"/>
</dbReference>
<dbReference type="InterPro" id="IPR011009">
    <property type="entry name" value="Kinase-like_dom_sf"/>
</dbReference>
<sequence>MSDSLGITISSCAITTSDQTSVYAIYISQSVQSWTVIRRHADFDLLHQSLLPFLPTLPPPPPPPSTLDPSSLVKSTPNLLQYLLSILSFPGVRESPSLRRFLCDDANGVPLWATGCTWYECGREVMVQGNGGGGGGGGGGERDEMGDDMNMEDMFENSPHTALNSKGGVTNSTLPTSDDPSDDEALSEWGDAEVMEGYGSFSMDYLEGSTLGRSLKEKSQMMGPGGGGGQRGVTTLPPPPTVTGINTTTNDGRPPLQVPNVNNQVYSTPTVAQVVGSGNTVGGIGGQVLGSQQAACAAAVADNTEKKGGEERMVGLKLFFHLGKVGKFEEGRARFYASEITLAIQHVHSLDIIYRDLKPENVLLDARGHVRLTDFGLSKEGISQSAEGANSFCGTPEYLAPEILNRQGHGRAVDWWSLGALLYEMLSGLPPFYCRDREKLFEKIRKADLTYPRYLSQRACHILRGLLTRDPTARLGSGSTDANEVKKHSFFSEVDWVRLDAGEIAPPWDPKVSGSLDTSQFDREFTSMPIFSPGSLQQQQGMMGRSPGNTQQVGSVGNGAFEGFTFTDRRFHGPGGGGG</sequence>
<dbReference type="Gene3D" id="3.30.1520.10">
    <property type="entry name" value="Phox-like domain"/>
    <property type="match status" value="1"/>
</dbReference>
<keyword evidence="2" id="KW-0723">Serine/threonine-protein kinase</keyword>
<evidence type="ECO:0000259" key="10">
    <source>
        <dbReference type="PROSITE" id="PS50195"/>
    </source>
</evidence>